<reference evidence="3" key="1">
    <citation type="journal article" date="2019" name="Int. J. Syst. Evol. Microbiol.">
        <title>The Global Catalogue of Microorganisms (GCM) 10K type strain sequencing project: providing services to taxonomists for standard genome sequencing and annotation.</title>
        <authorList>
            <consortium name="The Broad Institute Genomics Platform"/>
            <consortium name="The Broad Institute Genome Sequencing Center for Infectious Disease"/>
            <person name="Wu L."/>
            <person name="Ma J."/>
        </authorList>
    </citation>
    <scope>NUCLEOTIDE SEQUENCE [LARGE SCALE GENOMIC DNA]</scope>
    <source>
        <strain evidence="3">JCM 17441</strain>
    </source>
</reference>
<dbReference type="PANTHER" id="PTHR43433:SF5">
    <property type="entry name" value="AB HYDROLASE-1 DOMAIN-CONTAINING PROTEIN"/>
    <property type="match status" value="1"/>
</dbReference>
<dbReference type="Proteomes" id="UP001500620">
    <property type="component" value="Unassembled WGS sequence"/>
</dbReference>
<dbReference type="InterPro" id="IPR000073">
    <property type="entry name" value="AB_hydrolase_1"/>
</dbReference>
<protein>
    <submittedName>
        <fullName evidence="2">Alpha/beta hydrolase</fullName>
    </submittedName>
</protein>
<accession>A0ABP8DC01</accession>
<keyword evidence="3" id="KW-1185">Reference proteome</keyword>
<evidence type="ECO:0000259" key="1">
    <source>
        <dbReference type="Pfam" id="PF12697"/>
    </source>
</evidence>
<dbReference type="EMBL" id="BAABAT010000013">
    <property type="protein sequence ID" value="GAA4252238.1"/>
    <property type="molecule type" value="Genomic_DNA"/>
</dbReference>
<gene>
    <name evidence="2" type="ORF">GCM10022255_047920</name>
</gene>
<sequence>MHVEVFGKGSGPALLLIPGGAGDAGTFGRLAAEFAGERTVITYDRRGFSRSPIDEADLPRRYDIDVEDAARLIDEHGGGRADVLGSSSGGIIALGLVARHPGKAGAVVAHEPPLTAMVGDGETIRKGFDDVVEVLRRDGAEAAMRHFGEVTGLGHREPPPLELLPEPVRELLRRLAGNAGFFVEQELRRYTAVEPDLEAVRGRVVVAAGDRSGEQFPARAARGLADRLGTTAVTFPGEHVGYLEYPAEFAEKLREVFSRAK</sequence>
<proteinExistence type="predicted"/>
<evidence type="ECO:0000313" key="2">
    <source>
        <dbReference type="EMBL" id="GAA4252238.1"/>
    </source>
</evidence>
<dbReference type="Pfam" id="PF12697">
    <property type="entry name" value="Abhydrolase_6"/>
    <property type="match status" value="1"/>
</dbReference>
<dbReference type="PANTHER" id="PTHR43433">
    <property type="entry name" value="HYDROLASE, ALPHA/BETA FOLD FAMILY PROTEIN"/>
    <property type="match status" value="1"/>
</dbReference>
<keyword evidence="2" id="KW-0378">Hydrolase</keyword>
<dbReference type="InterPro" id="IPR029058">
    <property type="entry name" value="AB_hydrolase_fold"/>
</dbReference>
<organism evidence="2 3">
    <name type="scientific">Dactylosporangium darangshiense</name>
    <dbReference type="NCBI Taxonomy" id="579108"/>
    <lineage>
        <taxon>Bacteria</taxon>
        <taxon>Bacillati</taxon>
        <taxon>Actinomycetota</taxon>
        <taxon>Actinomycetes</taxon>
        <taxon>Micromonosporales</taxon>
        <taxon>Micromonosporaceae</taxon>
        <taxon>Dactylosporangium</taxon>
    </lineage>
</organism>
<dbReference type="GO" id="GO:0016787">
    <property type="term" value="F:hydrolase activity"/>
    <property type="evidence" value="ECO:0007669"/>
    <property type="project" value="UniProtKB-KW"/>
</dbReference>
<evidence type="ECO:0000313" key="3">
    <source>
        <dbReference type="Proteomes" id="UP001500620"/>
    </source>
</evidence>
<dbReference type="Gene3D" id="3.40.50.1820">
    <property type="entry name" value="alpha/beta hydrolase"/>
    <property type="match status" value="1"/>
</dbReference>
<dbReference type="InterPro" id="IPR050471">
    <property type="entry name" value="AB_hydrolase"/>
</dbReference>
<comment type="caution">
    <text evidence="2">The sequence shown here is derived from an EMBL/GenBank/DDBJ whole genome shotgun (WGS) entry which is preliminary data.</text>
</comment>
<feature type="domain" description="AB hydrolase-1" evidence="1">
    <location>
        <begin position="14"/>
        <end position="251"/>
    </location>
</feature>
<name>A0ABP8DC01_9ACTN</name>
<dbReference type="RefSeq" id="WP_345129375.1">
    <property type="nucleotide sequence ID" value="NZ_BAABAT010000013.1"/>
</dbReference>
<dbReference type="SUPFAM" id="SSF53474">
    <property type="entry name" value="alpha/beta-Hydrolases"/>
    <property type="match status" value="1"/>
</dbReference>